<dbReference type="Pfam" id="PF16677">
    <property type="entry name" value="GP3_package"/>
    <property type="match status" value="1"/>
</dbReference>
<organism evidence="1 2">
    <name type="scientific">Clostridium butyricum</name>
    <dbReference type="NCBI Taxonomy" id="1492"/>
    <lineage>
        <taxon>Bacteria</taxon>
        <taxon>Bacillati</taxon>
        <taxon>Bacillota</taxon>
        <taxon>Clostridia</taxon>
        <taxon>Eubacteriales</taxon>
        <taxon>Clostridiaceae</taxon>
        <taxon>Clostridium</taxon>
    </lineage>
</organism>
<evidence type="ECO:0000313" key="2">
    <source>
        <dbReference type="Proteomes" id="UP000474042"/>
    </source>
</evidence>
<dbReference type="RefSeq" id="WP_156212521.1">
    <property type="nucleotide sequence ID" value="NZ_CAVLFZ010000006.1"/>
</dbReference>
<evidence type="ECO:0000313" key="1">
    <source>
        <dbReference type="EMBL" id="NAS19357.1"/>
    </source>
</evidence>
<reference evidence="1 2" key="1">
    <citation type="submission" date="2020-01" db="EMBL/GenBank/DDBJ databases">
        <title>Genome sequence of a 1,3-propanediol producer, Clostridium butyricum S3.</title>
        <authorList>
            <person name="Zhou J."/>
        </authorList>
    </citation>
    <scope>NUCLEOTIDE SEQUENCE [LARGE SCALE GENOMIC DNA]</scope>
    <source>
        <strain evidence="1 2">S3</strain>
    </source>
</reference>
<dbReference type="EMBL" id="WOFV02000069">
    <property type="protein sequence ID" value="NAS19357.1"/>
    <property type="molecule type" value="Genomic_DNA"/>
</dbReference>
<evidence type="ECO:0008006" key="3">
    <source>
        <dbReference type="Google" id="ProtNLM"/>
    </source>
</evidence>
<sequence>MKKYNKPLKWETPEELESVIEKYFNNCIKSGEVPTVTGLAFALGTTRDTLLRYEKNDECNWLKRCDESVRHAYRDTIKRAKSFIESRYEQALFQQGKTVGAIFTLKNNYGYVDKQEIEQTNKSIEVKLED</sequence>
<dbReference type="Gene3D" id="1.10.132.80">
    <property type="match status" value="1"/>
</dbReference>
<dbReference type="InterPro" id="IPR032066">
    <property type="entry name" value="GP3_package"/>
</dbReference>
<protein>
    <recommendedName>
        <fullName evidence="3">DNA-packaging protein</fullName>
    </recommendedName>
</protein>
<dbReference type="AlphaFoldDB" id="A0A6L9ERY2"/>
<name>A0A6L9ERY2_CLOBU</name>
<gene>
    <name evidence="1" type="ORF">GND98_016205</name>
</gene>
<proteinExistence type="predicted"/>
<comment type="caution">
    <text evidence="1">The sequence shown here is derived from an EMBL/GenBank/DDBJ whole genome shotgun (WGS) entry which is preliminary data.</text>
</comment>
<accession>A0A6L9ERY2</accession>
<dbReference type="Proteomes" id="UP000474042">
    <property type="component" value="Unassembled WGS sequence"/>
</dbReference>